<proteinExistence type="predicted"/>
<evidence type="ECO:0000313" key="2">
    <source>
        <dbReference type="Proteomes" id="UP000503313"/>
    </source>
</evidence>
<organism evidence="1 2">
    <name type="scientific">Arcobacter defluvii</name>
    <dbReference type="NCBI Taxonomy" id="873191"/>
    <lineage>
        <taxon>Bacteria</taxon>
        <taxon>Pseudomonadati</taxon>
        <taxon>Campylobacterota</taxon>
        <taxon>Epsilonproteobacteria</taxon>
        <taxon>Campylobacterales</taxon>
        <taxon>Arcobacteraceae</taxon>
        <taxon>Arcobacter</taxon>
    </lineage>
</organism>
<evidence type="ECO:0000313" key="1">
    <source>
        <dbReference type="EMBL" id="QKF77491.1"/>
    </source>
</evidence>
<sequence>MIYKIIEDDYTFEQIESIQDIEELEKKYNLNISIEDKTYPELYPEIGLNTSYKVYKNDKLIAFSGFQFYYYSIAALTPFDIVKICKFKIKHFPKQYESDLDLLKFGDIGSIWYLTEIKWRSSLTIGNKCHYLEEEKFKEIFLSQDFNKKNYKDLIKLLKYSEKIRTPIAECMYEYVRLNNFPISSYKRCEKLLSKYADYFEELFILFVTKDACISLSKKEQNYKIIDTLTTLGLKGYWEQKEEDNYETYYLYEKELKISKENFLILCSLTEKCTLTIEIKYKVITINSFKHYSLTRKNL</sequence>
<dbReference type="KEGG" id="adz:ADFLV_1467"/>
<protein>
    <submittedName>
        <fullName evidence="1">Uncharacterized protein</fullName>
    </submittedName>
</protein>
<gene>
    <name evidence="1" type="ORF">ADFLV_1467</name>
</gene>
<keyword evidence="2" id="KW-1185">Reference proteome</keyword>
<accession>A0AAE7BGG5</accession>
<name>A0AAE7BGG5_9BACT</name>
<dbReference type="EMBL" id="CP053835">
    <property type="protein sequence ID" value="QKF77491.1"/>
    <property type="molecule type" value="Genomic_DNA"/>
</dbReference>
<dbReference type="RefSeq" id="WP_129011554.1">
    <property type="nucleotide sequence ID" value="NZ_CP053835.1"/>
</dbReference>
<dbReference type="AlphaFoldDB" id="A0AAE7BGG5"/>
<dbReference type="Proteomes" id="UP000503313">
    <property type="component" value="Chromosome"/>
</dbReference>
<reference evidence="1 2" key="1">
    <citation type="submission" date="2020-05" db="EMBL/GenBank/DDBJ databases">
        <title>Complete genome sequencing of Campylobacter and Arcobacter type strains.</title>
        <authorList>
            <person name="Miller W.G."/>
            <person name="Yee E."/>
        </authorList>
    </citation>
    <scope>NUCLEOTIDE SEQUENCE [LARGE SCALE GENOMIC DNA]</scope>
    <source>
        <strain evidence="1 2">LMG 25694</strain>
    </source>
</reference>